<organism evidence="8 9">
    <name type="scientific">Phenylobacterium terrae</name>
    <dbReference type="NCBI Taxonomy" id="2665495"/>
    <lineage>
        <taxon>Bacteria</taxon>
        <taxon>Pseudomonadati</taxon>
        <taxon>Pseudomonadota</taxon>
        <taxon>Alphaproteobacteria</taxon>
        <taxon>Caulobacterales</taxon>
        <taxon>Caulobacteraceae</taxon>
        <taxon>Phenylobacterium</taxon>
    </lineage>
</organism>
<keyword evidence="9" id="KW-1185">Reference proteome</keyword>
<evidence type="ECO:0000256" key="4">
    <source>
        <dbReference type="ARBA" id="ARBA00022989"/>
    </source>
</evidence>
<evidence type="ECO:0000313" key="8">
    <source>
        <dbReference type="EMBL" id="MFD1785471.1"/>
    </source>
</evidence>
<comment type="caution">
    <text evidence="8">The sequence shown here is derived from an EMBL/GenBank/DDBJ whole genome shotgun (WGS) entry which is preliminary data.</text>
</comment>
<name>A0ABW4N6B5_9CAUL</name>
<protein>
    <submittedName>
        <fullName evidence="8">DedA family protein</fullName>
    </submittedName>
</protein>
<comment type="subcellular location">
    <subcellularLocation>
        <location evidence="1">Cell membrane</location>
        <topology evidence="1">Multi-pass membrane protein</topology>
    </subcellularLocation>
</comment>
<evidence type="ECO:0000256" key="3">
    <source>
        <dbReference type="ARBA" id="ARBA00022692"/>
    </source>
</evidence>
<reference evidence="9" key="1">
    <citation type="journal article" date="2019" name="Int. J. Syst. Evol. Microbiol.">
        <title>The Global Catalogue of Microorganisms (GCM) 10K type strain sequencing project: providing services to taxonomists for standard genome sequencing and annotation.</title>
        <authorList>
            <consortium name="The Broad Institute Genomics Platform"/>
            <consortium name="The Broad Institute Genome Sequencing Center for Infectious Disease"/>
            <person name="Wu L."/>
            <person name="Ma J."/>
        </authorList>
    </citation>
    <scope>NUCLEOTIDE SEQUENCE [LARGE SCALE GENOMIC DNA]</scope>
    <source>
        <strain evidence="9">DFY28</strain>
    </source>
</reference>
<feature type="transmembrane region" description="Helical" evidence="6">
    <location>
        <begin position="50"/>
        <end position="71"/>
    </location>
</feature>
<evidence type="ECO:0000256" key="2">
    <source>
        <dbReference type="ARBA" id="ARBA00022475"/>
    </source>
</evidence>
<dbReference type="Proteomes" id="UP001597237">
    <property type="component" value="Unassembled WGS sequence"/>
</dbReference>
<keyword evidence="2" id="KW-1003">Cell membrane</keyword>
<feature type="transmembrane region" description="Helical" evidence="6">
    <location>
        <begin position="5"/>
        <end position="23"/>
    </location>
</feature>
<feature type="domain" description="VTT" evidence="7">
    <location>
        <begin position="30"/>
        <end position="161"/>
    </location>
</feature>
<evidence type="ECO:0000256" key="5">
    <source>
        <dbReference type="ARBA" id="ARBA00023136"/>
    </source>
</evidence>
<sequence>MVDWLIYIVTVGGLFAVAALMFAENLFPPIPSELIMPLAGFLASQGHMDFFGVVLAGTAGAVVGATLWYEIGRAFGEKRLKRWAGVHGRWLTITPRDVDKAMTFFRRHGRAAMFFGRLAPAVRTLISVPAGLAAMPIPVFLVFTTAGAGLWTLLLAWAGYQLGEHYDQVGHWIDPVGNAILLIAVLIYLFRLVTFRPQRQGAEQAD</sequence>
<keyword evidence="5 6" id="KW-0472">Membrane</keyword>
<evidence type="ECO:0000259" key="7">
    <source>
        <dbReference type="Pfam" id="PF09335"/>
    </source>
</evidence>
<dbReference type="PANTHER" id="PTHR42709:SF6">
    <property type="entry name" value="UNDECAPRENYL PHOSPHATE TRANSPORTER A"/>
    <property type="match status" value="1"/>
</dbReference>
<dbReference type="RefSeq" id="WP_377281532.1">
    <property type="nucleotide sequence ID" value="NZ_JBHRSI010000004.1"/>
</dbReference>
<keyword evidence="4 6" id="KW-1133">Transmembrane helix</keyword>
<feature type="transmembrane region" description="Helical" evidence="6">
    <location>
        <begin position="172"/>
        <end position="190"/>
    </location>
</feature>
<dbReference type="InterPro" id="IPR051311">
    <property type="entry name" value="DedA_domain"/>
</dbReference>
<dbReference type="EMBL" id="JBHUEY010000006">
    <property type="protein sequence ID" value="MFD1785471.1"/>
    <property type="molecule type" value="Genomic_DNA"/>
</dbReference>
<accession>A0ABW4N6B5</accession>
<feature type="transmembrane region" description="Helical" evidence="6">
    <location>
        <begin position="139"/>
        <end position="160"/>
    </location>
</feature>
<proteinExistence type="predicted"/>
<keyword evidence="3 6" id="KW-0812">Transmembrane</keyword>
<dbReference type="Pfam" id="PF09335">
    <property type="entry name" value="VTT_dom"/>
    <property type="match status" value="1"/>
</dbReference>
<evidence type="ECO:0000256" key="1">
    <source>
        <dbReference type="ARBA" id="ARBA00004651"/>
    </source>
</evidence>
<gene>
    <name evidence="8" type="ORF">ACFSC0_18875</name>
</gene>
<evidence type="ECO:0000313" key="9">
    <source>
        <dbReference type="Proteomes" id="UP001597237"/>
    </source>
</evidence>
<dbReference type="InterPro" id="IPR032816">
    <property type="entry name" value="VTT_dom"/>
</dbReference>
<evidence type="ECO:0000256" key="6">
    <source>
        <dbReference type="SAM" id="Phobius"/>
    </source>
</evidence>
<dbReference type="PANTHER" id="PTHR42709">
    <property type="entry name" value="ALKALINE PHOSPHATASE LIKE PROTEIN"/>
    <property type="match status" value="1"/>
</dbReference>